<dbReference type="InterPro" id="IPR041677">
    <property type="entry name" value="DNA2/NAM7_AAA_11"/>
</dbReference>
<evidence type="ECO:0000256" key="4">
    <source>
        <dbReference type="ARBA" id="ARBA00022490"/>
    </source>
</evidence>
<evidence type="ECO:0000259" key="14">
    <source>
        <dbReference type="Pfam" id="PF13086"/>
    </source>
</evidence>
<dbReference type="Gene3D" id="3.40.50.300">
    <property type="entry name" value="P-loop containing nucleotide triphosphate hydrolases"/>
    <property type="match status" value="2"/>
</dbReference>
<dbReference type="EC" id="3.6.4.13" evidence="3"/>
<evidence type="ECO:0000259" key="16">
    <source>
        <dbReference type="Pfam" id="PF21634"/>
    </source>
</evidence>
<evidence type="ECO:0000256" key="12">
    <source>
        <dbReference type="SAM" id="Coils"/>
    </source>
</evidence>
<evidence type="ECO:0000256" key="2">
    <source>
        <dbReference type="ARBA" id="ARBA00005601"/>
    </source>
</evidence>
<dbReference type="OrthoDB" id="6513042at2759"/>
<evidence type="ECO:0000256" key="5">
    <source>
        <dbReference type="ARBA" id="ARBA00022741"/>
    </source>
</evidence>
<comment type="catalytic activity">
    <reaction evidence="11">
        <text>ATP + H2O = ADP + phosphate + H(+)</text>
        <dbReference type="Rhea" id="RHEA:13065"/>
        <dbReference type="ChEBI" id="CHEBI:15377"/>
        <dbReference type="ChEBI" id="CHEBI:15378"/>
        <dbReference type="ChEBI" id="CHEBI:30616"/>
        <dbReference type="ChEBI" id="CHEBI:43474"/>
        <dbReference type="ChEBI" id="CHEBI:456216"/>
        <dbReference type="EC" id="3.6.4.13"/>
    </reaction>
</comment>
<dbReference type="InterPro" id="IPR027417">
    <property type="entry name" value="P-loop_NTPase"/>
</dbReference>
<organism evidence="17 18">
    <name type="scientific">Coprinopsis marcescibilis</name>
    <name type="common">Agaric fungus</name>
    <name type="synonym">Psathyrella marcescibilis</name>
    <dbReference type="NCBI Taxonomy" id="230819"/>
    <lineage>
        <taxon>Eukaryota</taxon>
        <taxon>Fungi</taxon>
        <taxon>Dikarya</taxon>
        <taxon>Basidiomycota</taxon>
        <taxon>Agaricomycotina</taxon>
        <taxon>Agaricomycetes</taxon>
        <taxon>Agaricomycetidae</taxon>
        <taxon>Agaricales</taxon>
        <taxon>Agaricineae</taxon>
        <taxon>Psathyrellaceae</taxon>
        <taxon>Coprinopsis</taxon>
    </lineage>
</organism>
<evidence type="ECO:0000313" key="18">
    <source>
        <dbReference type="Proteomes" id="UP000307440"/>
    </source>
</evidence>
<evidence type="ECO:0000256" key="10">
    <source>
        <dbReference type="ARBA" id="ARBA00023158"/>
    </source>
</evidence>
<dbReference type="PANTHER" id="PTHR45418:SF1">
    <property type="entry name" value="CANCER_TESTIS ANTIGEN 55"/>
    <property type="match status" value="1"/>
</dbReference>
<feature type="domain" description="Helicase MOV-10-like beta-barrel" evidence="16">
    <location>
        <begin position="348"/>
        <end position="429"/>
    </location>
</feature>
<feature type="region of interest" description="Disordered" evidence="13">
    <location>
        <begin position="28"/>
        <end position="66"/>
    </location>
</feature>
<protein>
    <recommendedName>
        <fullName evidence="3">RNA helicase</fullName>
        <ecNumber evidence="3">3.6.4.13</ecNumber>
    </recommendedName>
</protein>
<dbReference type="GO" id="GO:0032574">
    <property type="term" value="F:5'-3' RNA helicase activity"/>
    <property type="evidence" value="ECO:0007669"/>
    <property type="project" value="InterPro"/>
</dbReference>
<evidence type="ECO:0000313" key="17">
    <source>
        <dbReference type="EMBL" id="TFK28518.1"/>
    </source>
</evidence>
<evidence type="ECO:0000256" key="6">
    <source>
        <dbReference type="ARBA" id="ARBA00022801"/>
    </source>
</evidence>
<evidence type="ECO:0000256" key="7">
    <source>
        <dbReference type="ARBA" id="ARBA00022806"/>
    </source>
</evidence>
<keyword evidence="18" id="KW-1185">Reference proteome</keyword>
<dbReference type="InterPro" id="IPR041679">
    <property type="entry name" value="DNA2/NAM7-like_C"/>
</dbReference>
<feature type="domain" description="DNA2/NAM7 helicase helicase" evidence="14">
    <location>
        <begin position="592"/>
        <end position="663"/>
    </location>
</feature>
<dbReference type="InterPro" id="IPR049080">
    <property type="entry name" value="MOV-10-like_beta-barrel"/>
</dbReference>
<keyword evidence="9" id="KW-0694">RNA-binding</keyword>
<dbReference type="GO" id="GO:0016787">
    <property type="term" value="F:hydrolase activity"/>
    <property type="evidence" value="ECO:0007669"/>
    <property type="project" value="UniProtKB-KW"/>
</dbReference>
<dbReference type="FunFam" id="3.40.50.300:FF:000608">
    <property type="entry name" value="Mov10 RISC complex RNA helicase"/>
    <property type="match status" value="1"/>
</dbReference>
<dbReference type="Pfam" id="PF21634">
    <property type="entry name" value="MOV-10_beta-barrel"/>
    <property type="match status" value="1"/>
</dbReference>
<gene>
    <name evidence="17" type="ORF">FA15DRAFT_714153</name>
</gene>
<feature type="domain" description="DNA2/NAM7 helicase-like C-terminal" evidence="15">
    <location>
        <begin position="672"/>
        <end position="883"/>
    </location>
</feature>
<feature type="domain" description="DNA2/NAM7 helicase helicase" evidence="14">
    <location>
        <begin position="480"/>
        <end position="570"/>
    </location>
</feature>
<feature type="coiled-coil region" evidence="12">
    <location>
        <begin position="93"/>
        <end position="120"/>
    </location>
</feature>
<reference evidence="17 18" key="1">
    <citation type="journal article" date="2019" name="Nat. Ecol. Evol.">
        <title>Megaphylogeny resolves global patterns of mushroom evolution.</title>
        <authorList>
            <person name="Varga T."/>
            <person name="Krizsan K."/>
            <person name="Foldi C."/>
            <person name="Dima B."/>
            <person name="Sanchez-Garcia M."/>
            <person name="Sanchez-Ramirez S."/>
            <person name="Szollosi G.J."/>
            <person name="Szarkandi J.G."/>
            <person name="Papp V."/>
            <person name="Albert L."/>
            <person name="Andreopoulos W."/>
            <person name="Angelini C."/>
            <person name="Antonin V."/>
            <person name="Barry K.W."/>
            <person name="Bougher N.L."/>
            <person name="Buchanan P."/>
            <person name="Buyck B."/>
            <person name="Bense V."/>
            <person name="Catcheside P."/>
            <person name="Chovatia M."/>
            <person name="Cooper J."/>
            <person name="Damon W."/>
            <person name="Desjardin D."/>
            <person name="Finy P."/>
            <person name="Geml J."/>
            <person name="Haridas S."/>
            <person name="Hughes K."/>
            <person name="Justo A."/>
            <person name="Karasinski D."/>
            <person name="Kautmanova I."/>
            <person name="Kiss B."/>
            <person name="Kocsube S."/>
            <person name="Kotiranta H."/>
            <person name="LaButti K.M."/>
            <person name="Lechner B.E."/>
            <person name="Liimatainen K."/>
            <person name="Lipzen A."/>
            <person name="Lukacs Z."/>
            <person name="Mihaltcheva S."/>
            <person name="Morgado L.N."/>
            <person name="Niskanen T."/>
            <person name="Noordeloos M.E."/>
            <person name="Ohm R.A."/>
            <person name="Ortiz-Santana B."/>
            <person name="Ovrebo C."/>
            <person name="Racz N."/>
            <person name="Riley R."/>
            <person name="Savchenko A."/>
            <person name="Shiryaev A."/>
            <person name="Soop K."/>
            <person name="Spirin V."/>
            <person name="Szebenyi C."/>
            <person name="Tomsovsky M."/>
            <person name="Tulloss R.E."/>
            <person name="Uehling J."/>
            <person name="Grigoriev I.V."/>
            <person name="Vagvolgyi C."/>
            <person name="Papp T."/>
            <person name="Martin F.M."/>
            <person name="Miettinen O."/>
            <person name="Hibbett D.S."/>
            <person name="Nagy L.G."/>
        </authorList>
    </citation>
    <scope>NUCLEOTIDE SEQUENCE [LARGE SCALE GENOMIC DNA]</scope>
    <source>
        <strain evidence="17 18">CBS 121175</strain>
    </source>
</reference>
<evidence type="ECO:0000256" key="9">
    <source>
        <dbReference type="ARBA" id="ARBA00022884"/>
    </source>
</evidence>
<dbReference type="Pfam" id="PF13086">
    <property type="entry name" value="AAA_11"/>
    <property type="match status" value="2"/>
</dbReference>
<evidence type="ECO:0000256" key="13">
    <source>
        <dbReference type="SAM" id="MobiDB-lite"/>
    </source>
</evidence>
<dbReference type="CDD" id="cd18038">
    <property type="entry name" value="DEXXQc_Helz-like"/>
    <property type="match status" value="1"/>
</dbReference>
<evidence type="ECO:0000256" key="3">
    <source>
        <dbReference type="ARBA" id="ARBA00012552"/>
    </source>
</evidence>
<keyword evidence="6" id="KW-0378">Hydrolase</keyword>
<dbReference type="GO" id="GO:0003723">
    <property type="term" value="F:RNA binding"/>
    <property type="evidence" value="ECO:0007669"/>
    <property type="project" value="UniProtKB-KW"/>
</dbReference>
<sequence length="967" mass="109633">MTHEVQLYYCSICDRDVGAPGWETHIASPQHARHASKPQPQRQPDAYGGSQVKKSPESPNIPPLGRLAPRGSTYCGLCTVEVDRHLWARHVGSRGHQNRVDDVRRTLDEAEKDKNGLAVTGTLDIGYIHPQAAERGVIRYIFVRPSLESRLLFESGESDAVLVQAYFASIRAGRSYRSGFSVKCADIHKPISVTRPATIQYNFQRHFLGRYGDHIEMIFQNVHSKERFMIRRRVDAIVGDEDEHDKLKASAPYVQQAKPERQPETCVVEGVPPPSLKNRDYQVTISRLPQAPVPHYIAAIPPGATFRQQLAQVQTFHPTYFDINTYTTHFRNLLWFEELMMEKDLGRYDMMDVALSRFNNYFYLTIPGLAEKRPSILVGDRILVQKKDSPSGHWYEGHVHVLRQLEVILGFHASFGSSWDANQRYNVRFKLNRSTLRRQHQGLDFPLREQRILFPTPRDLRDMPRQFSSMPLYNTLIGNNSRQLEAVMLITHQPPGSAPFIVFGPPGTGKTITIVESILQVLRNYPRSSILACAPTNSAADLLAERLATSLPTHELFRMYGYSRSATDVSPKLRDYTYVRNGSFSLPPLTRLREFQVVVSTSVASSMLAAIGMPLGHFSHIFVDEAGQGLETETLIPVKTMGTSRTNVILSGDPKQLGPIVRSGVARYFGLETSYLERLMNREAYDIDKYNGLRVSCSVVKLTKNFRCHDAILKFSNDRFYNGDLIPAGSSSLIDTYLEWQFLPKPDFPVIFHAVSGKDDREASSPSFFNVDEVLQVKSYIQKLKSDPHIRTTDHDIGVITPYHAQCQKLRTALRPVAESVKVGSVEEFQGQERKVIIISTVRSSKQFLEYDLHHTLGFVANPRRFNVAVTRAQALLIVIGDPQVLGLDPLWRSFLNYVDCQGGWVGPEIPWDSSVPVESVTRYDVAVRQAAELDMNEFARRVEKLALEQIEDPDANVDRPWRREME</sequence>
<evidence type="ECO:0000256" key="1">
    <source>
        <dbReference type="ARBA" id="ARBA00004331"/>
    </source>
</evidence>
<dbReference type="SUPFAM" id="SSF52540">
    <property type="entry name" value="P-loop containing nucleoside triphosphate hydrolases"/>
    <property type="match status" value="1"/>
</dbReference>
<dbReference type="Proteomes" id="UP000307440">
    <property type="component" value="Unassembled WGS sequence"/>
</dbReference>
<keyword evidence="4" id="KW-0963">Cytoplasm</keyword>
<keyword evidence="8" id="KW-0067">ATP-binding</keyword>
<evidence type="ECO:0000256" key="11">
    <source>
        <dbReference type="ARBA" id="ARBA00047984"/>
    </source>
</evidence>
<dbReference type="STRING" id="230819.A0A5C3L6Z8"/>
<keyword evidence="5" id="KW-0547">Nucleotide-binding</keyword>
<name>A0A5C3L6Z8_COPMA</name>
<dbReference type="Pfam" id="PF13087">
    <property type="entry name" value="AAA_12"/>
    <property type="match status" value="1"/>
</dbReference>
<dbReference type="EMBL" id="ML210155">
    <property type="protein sequence ID" value="TFK28518.1"/>
    <property type="molecule type" value="Genomic_DNA"/>
</dbReference>
<dbReference type="GO" id="GO:0031047">
    <property type="term" value="P:regulatory ncRNA-mediated gene silencing"/>
    <property type="evidence" value="ECO:0007669"/>
    <property type="project" value="UniProtKB-KW"/>
</dbReference>
<accession>A0A5C3L6Z8</accession>
<dbReference type="PANTHER" id="PTHR45418">
    <property type="entry name" value="CANCER/TESTIS ANTIGEN 55"/>
    <property type="match status" value="1"/>
</dbReference>
<dbReference type="GO" id="GO:0005524">
    <property type="term" value="F:ATP binding"/>
    <property type="evidence" value="ECO:0007669"/>
    <property type="project" value="UniProtKB-KW"/>
</dbReference>
<proteinExistence type="inferred from homology"/>
<comment type="similarity">
    <text evidence="2">Belongs to the DNA2/NAM7 helicase family. SDE3 subfamily.</text>
</comment>
<dbReference type="GO" id="GO:0036464">
    <property type="term" value="C:cytoplasmic ribonucleoprotein granule"/>
    <property type="evidence" value="ECO:0007669"/>
    <property type="project" value="UniProtKB-SubCell"/>
</dbReference>
<keyword evidence="7 17" id="KW-0347">Helicase</keyword>
<dbReference type="CDD" id="cd18808">
    <property type="entry name" value="SF1_C_Upf1"/>
    <property type="match status" value="1"/>
</dbReference>
<dbReference type="InterPro" id="IPR047187">
    <property type="entry name" value="SF1_C_Upf1"/>
</dbReference>
<keyword evidence="12" id="KW-0175">Coiled coil</keyword>
<keyword evidence="10" id="KW-0943">RNA-mediated gene silencing</keyword>
<evidence type="ECO:0000259" key="15">
    <source>
        <dbReference type="Pfam" id="PF13087"/>
    </source>
</evidence>
<dbReference type="InterPro" id="IPR026122">
    <property type="entry name" value="MOV-10/SDE3_DEXXQ/H-box"/>
</dbReference>
<evidence type="ECO:0000256" key="8">
    <source>
        <dbReference type="ARBA" id="ARBA00022840"/>
    </source>
</evidence>
<dbReference type="AlphaFoldDB" id="A0A5C3L6Z8"/>
<comment type="subcellular location">
    <subcellularLocation>
        <location evidence="1">Cytoplasm</location>
        <location evidence="1">Cytoplasmic ribonucleoprotein granule</location>
    </subcellularLocation>
</comment>